<dbReference type="InterPro" id="IPR049237">
    <property type="entry name" value="DUF2264_C"/>
</dbReference>
<proteinExistence type="predicted"/>
<name>A0A8H6JQ78_9PEZI</name>
<dbReference type="AlphaFoldDB" id="A0A8H6JQ78"/>
<dbReference type="PIRSF" id="PIRSF014753">
    <property type="entry name" value="UCP014753"/>
    <property type="match status" value="1"/>
</dbReference>
<dbReference type="EMBL" id="WIGN01000026">
    <property type="protein sequence ID" value="KAF6816698.1"/>
    <property type="molecule type" value="Genomic_DNA"/>
</dbReference>
<feature type="domain" description="DUF2264" evidence="1">
    <location>
        <begin position="14"/>
        <end position="373"/>
    </location>
</feature>
<dbReference type="InterPro" id="IPR049349">
    <property type="entry name" value="DUF2264_N"/>
</dbReference>
<accession>A0A8H6JQ78</accession>
<evidence type="ECO:0000313" key="3">
    <source>
        <dbReference type="EMBL" id="KAF6816698.1"/>
    </source>
</evidence>
<sequence>MPPLPGFSDNPFRTRADLLRAATALLKPLEPYKSPGKARIKLATVTAAGFDEVSAQLEGFARPLWVVADLLAEPGSAAALAGVDLGSWMRGVVAGTDRTSEEYWGDLGDVDQRMVEMESIAFTLLVSPDAFLSSSDGAARDRLRDWLTQINGKKMPQNNWLWFRVFVNLALVKALGVGMDEVRHYMDADFETLDSFYLGEGWSSDGQWGDERKQADYYSGSFAIQFAQLLYVRFAIGDEERVERYRQQAREFASQYWRYFDANGAAIPFGRSLTYRFAFAAFWAAAATAGVDLPPPVNDIGTVKGLLLRHLRWWAQHPDMCNADGTLSIGFTYPNMYMSENYNSPQSVYWCLKSFIVLGLDENHLFWTSEELPHPLAGAHGAASLDVVAAVRSPSQILCNTPEHCFLLSSGQSTTRPFKAKEAKYGKFAYSSAFGLSVPAGGLLDQVAPDSTLCASHDGGESWKTRWEPMDVQFVSVSVAGEGGGACTVPSLVSIWKPWRYLDLRVETTLVPVMKQYPGWHVRIHKIILGTTVADMSWLDEVQLVDGGFAIDSHTPKGLFLPRAETAETPGDCFVEEDGHVYVRSRGGASGIVDLGTCRRAEDGRGLALLAGQSFVLRTDPNTNLVSQRTFIPAVRHRVSLRHQVQVRTGEIEPLFLASAVFAVGPGGAEERAIRKIWETRPRVAVGEEGNVVKIL</sequence>
<evidence type="ECO:0000259" key="2">
    <source>
        <dbReference type="Pfam" id="PF20938"/>
    </source>
</evidence>
<reference evidence="3 4" key="1">
    <citation type="journal article" date="2020" name="Phytopathology">
        <title>Genome Sequence Resources of Colletotrichum truncatum, C. plurivorum, C. musicola, and C. sojae: Four Species Pathogenic to Soybean (Glycine max).</title>
        <authorList>
            <person name="Rogerio F."/>
            <person name="Boufleur T.R."/>
            <person name="Ciampi-Guillardi M."/>
            <person name="Sukno S.A."/>
            <person name="Thon M.R."/>
            <person name="Massola Junior N.S."/>
            <person name="Baroncelli R."/>
        </authorList>
    </citation>
    <scope>NUCLEOTIDE SEQUENCE [LARGE SCALE GENOMIC DNA]</scope>
    <source>
        <strain evidence="3 4">LFN0009</strain>
    </source>
</reference>
<evidence type="ECO:0000313" key="4">
    <source>
        <dbReference type="Proteomes" id="UP000652219"/>
    </source>
</evidence>
<keyword evidence="4" id="KW-1185">Reference proteome</keyword>
<organism evidence="3 4">
    <name type="scientific">Colletotrichum sojae</name>
    <dbReference type="NCBI Taxonomy" id="2175907"/>
    <lineage>
        <taxon>Eukaryota</taxon>
        <taxon>Fungi</taxon>
        <taxon>Dikarya</taxon>
        <taxon>Ascomycota</taxon>
        <taxon>Pezizomycotina</taxon>
        <taxon>Sordariomycetes</taxon>
        <taxon>Hypocreomycetidae</taxon>
        <taxon>Glomerellales</taxon>
        <taxon>Glomerellaceae</taxon>
        <taxon>Colletotrichum</taxon>
        <taxon>Colletotrichum orchidearum species complex</taxon>
    </lineage>
</organism>
<dbReference type="PANTHER" id="PTHR35339:SF2">
    <property type="entry name" value="DUF2264 DOMAIN-CONTAINING PROTEIN-RELATED"/>
    <property type="match status" value="1"/>
</dbReference>
<dbReference type="Pfam" id="PF20938">
    <property type="entry name" value="DUF2264_C"/>
    <property type="match status" value="1"/>
</dbReference>
<dbReference type="Proteomes" id="UP000652219">
    <property type="component" value="Unassembled WGS sequence"/>
</dbReference>
<comment type="caution">
    <text evidence="3">The sequence shown here is derived from an EMBL/GenBank/DDBJ whole genome shotgun (WGS) entry which is preliminary data.</text>
</comment>
<dbReference type="Pfam" id="PF10022">
    <property type="entry name" value="DUF2264"/>
    <property type="match status" value="1"/>
</dbReference>
<dbReference type="InterPro" id="IPR016624">
    <property type="entry name" value="UCP014753"/>
</dbReference>
<protein>
    <recommendedName>
        <fullName evidence="5">DUF2264 domain-containing protein</fullName>
    </recommendedName>
</protein>
<feature type="domain" description="DUF2264" evidence="2">
    <location>
        <begin position="388"/>
        <end position="684"/>
    </location>
</feature>
<evidence type="ECO:0008006" key="5">
    <source>
        <dbReference type="Google" id="ProtNLM"/>
    </source>
</evidence>
<evidence type="ECO:0000259" key="1">
    <source>
        <dbReference type="Pfam" id="PF10022"/>
    </source>
</evidence>
<gene>
    <name evidence="3" type="ORF">CSOJ01_02873</name>
</gene>
<dbReference type="PANTHER" id="PTHR35339">
    <property type="entry name" value="LINALOOL DEHYDRATASE_ISOMERASE DOMAIN-CONTAINING PROTEIN"/>
    <property type="match status" value="1"/>
</dbReference>